<dbReference type="Proteomes" id="UP000887578">
    <property type="component" value="Unplaced"/>
</dbReference>
<dbReference type="Pfam" id="PF00232">
    <property type="entry name" value="Glyco_hydro_1"/>
    <property type="match status" value="1"/>
</dbReference>
<keyword evidence="3" id="KW-0326">Glycosidase</keyword>
<keyword evidence="2" id="KW-0378">Hydrolase</keyword>
<dbReference type="GO" id="GO:0005975">
    <property type="term" value="P:carbohydrate metabolic process"/>
    <property type="evidence" value="ECO:0007669"/>
    <property type="project" value="InterPro"/>
</dbReference>
<keyword evidence="5" id="KW-1185">Reference proteome</keyword>
<name>A0A914R1C3_9BILA</name>
<organism evidence="5 6">
    <name type="scientific">Panagrolaimus davidi</name>
    <dbReference type="NCBI Taxonomy" id="227884"/>
    <lineage>
        <taxon>Eukaryota</taxon>
        <taxon>Metazoa</taxon>
        <taxon>Ecdysozoa</taxon>
        <taxon>Nematoda</taxon>
        <taxon>Chromadorea</taxon>
        <taxon>Rhabditida</taxon>
        <taxon>Tylenchina</taxon>
        <taxon>Panagrolaimomorpha</taxon>
        <taxon>Panagrolaimoidea</taxon>
        <taxon>Panagrolaimidae</taxon>
        <taxon>Panagrolaimus</taxon>
    </lineage>
</organism>
<sequence>MGSADFLGVNYYRSQTVRPRKPTEYSYMDSYLMNMDAGIATGYFSNWELIGDWIFNVPDGLRQLLNKFKTEYNNIPLIITENGVMDIAGEGLQDNTRIKYLRGHFANIAMAATVDGVNLKGYTLWSLMDNFEWGDGFTTKFGIHHIDYQSPIRARTPKASVDFYRNVILNNKVVGFGIN</sequence>
<protein>
    <submittedName>
        <fullName evidence="6">Beta-glucosidase</fullName>
    </submittedName>
</protein>
<dbReference type="GO" id="GO:0008422">
    <property type="term" value="F:beta-glucosidase activity"/>
    <property type="evidence" value="ECO:0007669"/>
    <property type="project" value="TreeGrafter"/>
</dbReference>
<evidence type="ECO:0000256" key="2">
    <source>
        <dbReference type="ARBA" id="ARBA00022801"/>
    </source>
</evidence>
<reference evidence="6" key="1">
    <citation type="submission" date="2022-11" db="UniProtKB">
        <authorList>
            <consortium name="WormBaseParasite"/>
        </authorList>
    </citation>
    <scope>IDENTIFICATION</scope>
</reference>
<dbReference type="PANTHER" id="PTHR10353">
    <property type="entry name" value="GLYCOSYL HYDROLASE"/>
    <property type="match status" value="1"/>
</dbReference>
<dbReference type="AlphaFoldDB" id="A0A914R1C3"/>
<dbReference type="SUPFAM" id="SSF51445">
    <property type="entry name" value="(Trans)glycosidases"/>
    <property type="match status" value="1"/>
</dbReference>
<dbReference type="PRINTS" id="PR00131">
    <property type="entry name" value="GLHYDRLASE1"/>
</dbReference>
<evidence type="ECO:0000256" key="3">
    <source>
        <dbReference type="ARBA" id="ARBA00023295"/>
    </source>
</evidence>
<comment type="similarity">
    <text evidence="1 4">Belongs to the glycosyl hydrolase 1 family.</text>
</comment>
<dbReference type="InterPro" id="IPR001360">
    <property type="entry name" value="Glyco_hydro_1"/>
</dbReference>
<dbReference type="InterPro" id="IPR017853">
    <property type="entry name" value="GH"/>
</dbReference>
<evidence type="ECO:0000256" key="4">
    <source>
        <dbReference type="RuleBase" id="RU003690"/>
    </source>
</evidence>
<evidence type="ECO:0000313" key="6">
    <source>
        <dbReference type="WBParaSite" id="PDA_v2.g521.t1"/>
    </source>
</evidence>
<dbReference type="WBParaSite" id="PDA_v2.g521.t1">
    <property type="protein sequence ID" value="PDA_v2.g521.t1"/>
    <property type="gene ID" value="PDA_v2.g521"/>
</dbReference>
<evidence type="ECO:0000256" key="1">
    <source>
        <dbReference type="ARBA" id="ARBA00010838"/>
    </source>
</evidence>
<dbReference type="PANTHER" id="PTHR10353:SF36">
    <property type="entry name" value="LP05116P"/>
    <property type="match status" value="1"/>
</dbReference>
<evidence type="ECO:0000313" key="5">
    <source>
        <dbReference type="Proteomes" id="UP000887578"/>
    </source>
</evidence>
<dbReference type="Gene3D" id="3.20.20.80">
    <property type="entry name" value="Glycosidases"/>
    <property type="match status" value="1"/>
</dbReference>
<proteinExistence type="inferred from homology"/>
<accession>A0A914R1C3</accession>